<keyword evidence="4" id="KW-1185">Reference proteome</keyword>
<dbReference type="AlphaFoldDB" id="L9WTD3"/>
<dbReference type="OrthoDB" id="271604at2157"/>
<evidence type="ECO:0000313" key="4">
    <source>
        <dbReference type="Proteomes" id="UP000011531"/>
    </source>
</evidence>
<reference evidence="3 4" key="1">
    <citation type="journal article" date="2014" name="PLoS Genet.">
        <title>Phylogenetically driven sequencing of extremely halophilic archaea reveals strategies for static and dynamic osmo-response.</title>
        <authorList>
            <person name="Becker E.A."/>
            <person name="Seitzer P.M."/>
            <person name="Tritt A."/>
            <person name="Larsen D."/>
            <person name="Krusor M."/>
            <person name="Yao A.I."/>
            <person name="Wu D."/>
            <person name="Madern D."/>
            <person name="Eisen J.A."/>
            <person name="Darling A.E."/>
            <person name="Facciotti M.T."/>
        </authorList>
    </citation>
    <scope>NUCLEOTIDE SEQUENCE [LARGE SCALE GENOMIC DNA]</scope>
    <source>
        <strain evidence="3 4">DSM 18795</strain>
    </source>
</reference>
<dbReference type="STRING" id="1227498.C492_20880"/>
<protein>
    <recommendedName>
        <fullName evidence="2">Halobacterial output domain-containing protein</fullName>
    </recommendedName>
</protein>
<feature type="region of interest" description="Disordered" evidence="1">
    <location>
        <begin position="1"/>
        <end position="24"/>
    </location>
</feature>
<dbReference type="RefSeq" id="WP_008427026.1">
    <property type="nucleotide sequence ID" value="NZ_AOIA01000162.1"/>
</dbReference>
<organism evidence="3 4">
    <name type="scientific">Natronococcus jeotgali DSM 18795</name>
    <dbReference type="NCBI Taxonomy" id="1227498"/>
    <lineage>
        <taxon>Archaea</taxon>
        <taxon>Methanobacteriati</taxon>
        <taxon>Methanobacteriota</taxon>
        <taxon>Stenosarchaea group</taxon>
        <taxon>Halobacteria</taxon>
        <taxon>Halobacteriales</taxon>
        <taxon>Natrialbaceae</taxon>
        <taxon>Natronococcus</taxon>
    </lineage>
</organism>
<gene>
    <name evidence="3" type="ORF">C492_20880</name>
</gene>
<dbReference type="PATRIC" id="fig|1227498.3.peg.4132"/>
<evidence type="ECO:0000256" key="1">
    <source>
        <dbReference type="SAM" id="MobiDB-lite"/>
    </source>
</evidence>
<dbReference type="EMBL" id="AOIA01000162">
    <property type="protein sequence ID" value="ELY51573.1"/>
    <property type="molecule type" value="Genomic_DNA"/>
</dbReference>
<dbReference type="Pfam" id="PF18545">
    <property type="entry name" value="HalOD1"/>
    <property type="match status" value="1"/>
</dbReference>
<sequence length="98" mass="10325">MTSMTASDGANGSPTTYQADPDQSLSQAVLEAVGEATGVDQLELADEFGPLYHAIDPSALDSLFRERAETGRSMGSVTFEYAGYLVSVDRTGQVTLTS</sequence>
<proteinExistence type="predicted"/>
<name>L9WTD3_9EURY</name>
<feature type="domain" description="Halobacterial output" evidence="2">
    <location>
        <begin position="22"/>
        <end position="97"/>
    </location>
</feature>
<accession>L9WTD3</accession>
<evidence type="ECO:0000259" key="2">
    <source>
        <dbReference type="Pfam" id="PF18545"/>
    </source>
</evidence>
<dbReference type="InterPro" id="IPR040624">
    <property type="entry name" value="HalOD1"/>
</dbReference>
<comment type="caution">
    <text evidence="3">The sequence shown here is derived from an EMBL/GenBank/DDBJ whole genome shotgun (WGS) entry which is preliminary data.</text>
</comment>
<evidence type="ECO:0000313" key="3">
    <source>
        <dbReference type="EMBL" id="ELY51573.1"/>
    </source>
</evidence>
<dbReference type="Proteomes" id="UP000011531">
    <property type="component" value="Unassembled WGS sequence"/>
</dbReference>